<gene>
    <name evidence="3" type="ORF">Pla133_06880</name>
</gene>
<evidence type="ECO:0000256" key="2">
    <source>
        <dbReference type="SAM" id="Phobius"/>
    </source>
</evidence>
<keyword evidence="4" id="KW-1185">Reference proteome</keyword>
<evidence type="ECO:0000256" key="1">
    <source>
        <dbReference type="SAM" id="MobiDB-lite"/>
    </source>
</evidence>
<sequence precursor="true">MNERDPLDDLARSWREVQPPAESERVDEREAAALAWMRAAWSQLERPSRIDAADRQPSDGRPSHQLASDEFLQGANDDPVLTWTRAAWSNVAPPAPSAERDRDPIVAWARQAWSAALVPAELRPPRRARGRLLLLVPLLASAAAIGLLLVRPDLLGTNGSGGPGSGSADGLAGGSVEVASVDDGPASSTARTGLPDAGASTSDTGAGPGSGTPRPSVQIHRDGFELRSGRVRMILIQPDLDDTNRTNGELR</sequence>
<keyword evidence="2" id="KW-1133">Transmembrane helix</keyword>
<dbReference type="KEGG" id="pbap:Pla133_06880"/>
<dbReference type="RefSeq" id="WP_145062417.1">
    <property type="nucleotide sequence ID" value="NZ_CP036287.1"/>
</dbReference>
<dbReference type="Proteomes" id="UP000316921">
    <property type="component" value="Chromosome"/>
</dbReference>
<evidence type="ECO:0000313" key="4">
    <source>
        <dbReference type="Proteomes" id="UP000316921"/>
    </source>
</evidence>
<reference evidence="3 4" key="1">
    <citation type="submission" date="2019-02" db="EMBL/GenBank/DDBJ databases">
        <title>Deep-cultivation of Planctomycetes and their phenomic and genomic characterization uncovers novel biology.</title>
        <authorList>
            <person name="Wiegand S."/>
            <person name="Jogler M."/>
            <person name="Boedeker C."/>
            <person name="Pinto D."/>
            <person name="Vollmers J."/>
            <person name="Rivas-Marin E."/>
            <person name="Kohn T."/>
            <person name="Peeters S.H."/>
            <person name="Heuer A."/>
            <person name="Rast P."/>
            <person name="Oberbeckmann S."/>
            <person name="Bunk B."/>
            <person name="Jeske O."/>
            <person name="Meyerdierks A."/>
            <person name="Storesund J.E."/>
            <person name="Kallscheuer N."/>
            <person name="Luecker S."/>
            <person name="Lage O.M."/>
            <person name="Pohl T."/>
            <person name="Merkel B.J."/>
            <person name="Hornburger P."/>
            <person name="Mueller R.-W."/>
            <person name="Bruemmer F."/>
            <person name="Labrenz M."/>
            <person name="Spormann A.M."/>
            <person name="Op den Camp H."/>
            <person name="Overmann J."/>
            <person name="Amann R."/>
            <person name="Jetten M.S.M."/>
            <person name="Mascher T."/>
            <person name="Medema M.H."/>
            <person name="Devos D.P."/>
            <person name="Kaster A.-K."/>
            <person name="Ovreas L."/>
            <person name="Rohde M."/>
            <person name="Galperin M.Y."/>
            <person name="Jogler C."/>
        </authorList>
    </citation>
    <scope>NUCLEOTIDE SEQUENCE [LARGE SCALE GENOMIC DNA]</scope>
    <source>
        <strain evidence="3 4">Pla133</strain>
    </source>
</reference>
<proteinExistence type="predicted"/>
<protein>
    <submittedName>
        <fullName evidence="3">Uncharacterized protein</fullName>
    </submittedName>
</protein>
<feature type="compositionally biased region" description="Gly residues" evidence="1">
    <location>
        <begin position="160"/>
        <end position="173"/>
    </location>
</feature>
<keyword evidence="2" id="KW-0472">Membrane</keyword>
<organism evidence="3 4">
    <name type="scientific">Engelhardtia mirabilis</name>
    <dbReference type="NCBI Taxonomy" id="2528011"/>
    <lineage>
        <taxon>Bacteria</taxon>
        <taxon>Pseudomonadati</taxon>
        <taxon>Planctomycetota</taxon>
        <taxon>Planctomycetia</taxon>
        <taxon>Planctomycetia incertae sedis</taxon>
        <taxon>Engelhardtia</taxon>
    </lineage>
</organism>
<dbReference type="AlphaFoldDB" id="A0A518BFD8"/>
<dbReference type="EMBL" id="CP036287">
    <property type="protein sequence ID" value="QDU65623.1"/>
    <property type="molecule type" value="Genomic_DNA"/>
</dbReference>
<keyword evidence="2" id="KW-0812">Transmembrane</keyword>
<evidence type="ECO:0000313" key="3">
    <source>
        <dbReference type="EMBL" id="QDU65623.1"/>
    </source>
</evidence>
<feature type="region of interest" description="Disordered" evidence="1">
    <location>
        <begin position="1"/>
        <end position="28"/>
    </location>
</feature>
<name>A0A518BFD8_9BACT</name>
<accession>A0A518BFD8</accession>
<feature type="compositionally biased region" description="Basic and acidic residues" evidence="1">
    <location>
        <begin position="1"/>
        <end position="15"/>
    </location>
</feature>
<feature type="region of interest" description="Disordered" evidence="1">
    <location>
        <begin position="160"/>
        <end position="223"/>
    </location>
</feature>
<feature type="transmembrane region" description="Helical" evidence="2">
    <location>
        <begin position="132"/>
        <end position="150"/>
    </location>
</feature>